<protein>
    <submittedName>
        <fullName evidence="2">Uncharacterized protein</fullName>
    </submittedName>
</protein>
<name>A0A553I208_9PEZI</name>
<evidence type="ECO:0000313" key="3">
    <source>
        <dbReference type="Proteomes" id="UP000319160"/>
    </source>
</evidence>
<comment type="caution">
    <text evidence="2">The sequence shown here is derived from an EMBL/GenBank/DDBJ whole genome shotgun (WGS) entry which is preliminary data.</text>
</comment>
<feature type="region of interest" description="Disordered" evidence="1">
    <location>
        <begin position="634"/>
        <end position="660"/>
    </location>
</feature>
<feature type="compositionally biased region" description="Acidic residues" evidence="1">
    <location>
        <begin position="469"/>
        <end position="478"/>
    </location>
</feature>
<dbReference type="Proteomes" id="UP000319160">
    <property type="component" value="Unassembled WGS sequence"/>
</dbReference>
<dbReference type="AlphaFoldDB" id="A0A553I208"/>
<feature type="compositionally biased region" description="Low complexity" evidence="1">
    <location>
        <begin position="559"/>
        <end position="583"/>
    </location>
</feature>
<keyword evidence="3" id="KW-1185">Reference proteome</keyword>
<organism evidence="2 3">
    <name type="scientific">Xylaria flabelliformis</name>
    <dbReference type="NCBI Taxonomy" id="2512241"/>
    <lineage>
        <taxon>Eukaryota</taxon>
        <taxon>Fungi</taxon>
        <taxon>Dikarya</taxon>
        <taxon>Ascomycota</taxon>
        <taxon>Pezizomycotina</taxon>
        <taxon>Sordariomycetes</taxon>
        <taxon>Xylariomycetidae</taxon>
        <taxon>Xylariales</taxon>
        <taxon>Xylariaceae</taxon>
        <taxon>Xylaria</taxon>
    </lineage>
</organism>
<feature type="compositionally biased region" description="Basic and acidic residues" evidence="1">
    <location>
        <begin position="493"/>
        <end position="508"/>
    </location>
</feature>
<evidence type="ECO:0000256" key="1">
    <source>
        <dbReference type="SAM" id="MobiDB-lite"/>
    </source>
</evidence>
<dbReference type="OrthoDB" id="310217at2759"/>
<feature type="compositionally biased region" description="Gly residues" evidence="1">
    <location>
        <begin position="388"/>
        <end position="404"/>
    </location>
</feature>
<feature type="region of interest" description="Disordered" evidence="1">
    <location>
        <begin position="543"/>
        <end position="611"/>
    </location>
</feature>
<accession>A0A553I208</accession>
<sequence>MMAAQEDRPYRHRGVYIPFADAEYVDQQWSSDDNIQKDGFIFIDGNGHRLSIVQSVCTGDIFLNKVLIPETEGLKKLDGRVVPEEVVTADLRMSTAPNVEGPLIGPLEVRGKMRTYFSEVALWQNMGHNAYSIYFKFYNGGSLAVLHERYNNELLPVPESFSTFTEELDLVPTTSPENGGSEPTSRMGFEENAFPELVLGDFGHGGIHGDREDTILGGRWNSDELEEWHDTYAIFNVVKELCMAHIHYDHHNGDAPEAIDCDEINGFMTPEHAPYSDDLFNVLRRWEYPNCKNSSIDETQENDEEVVPNATLVPDLDEIVNDILPIARSHVQRFRVPRADLRLDYYRSIDVSWTKPRRLMPYRWMRLKSDPDEDEDEDDDSQQDDQNNGGGGAELQTGSAGGSGTADHQRAQDSSIHKNDKSSAIALDGNLQGNENHGGDPMEANQSNGVNDDAAIGDDIYGEGGPDQDNGDEDNGDEDGQRINIEEESTDIMDSHKCPEPSPRTNRDKLKELILLERQYPNCRPPHRVVMLHYRRPVMLNPKYPPNQPLRGIPPSPTPTASSSLSVLETPSTPTPTASTPPTQAHRTTAAPEGGREGEEDEEEEREAGEVLMIIEEEAAQDKAEVLLRLEDSRHEDVTSEGSTHSNDRIRNFEFLEPPL</sequence>
<gene>
    <name evidence="2" type="ORF">FHL15_005008</name>
</gene>
<evidence type="ECO:0000313" key="2">
    <source>
        <dbReference type="EMBL" id="TRX94240.1"/>
    </source>
</evidence>
<feature type="region of interest" description="Disordered" evidence="1">
    <location>
        <begin position="369"/>
        <end position="508"/>
    </location>
</feature>
<feature type="compositionally biased region" description="Pro residues" evidence="1">
    <location>
        <begin position="543"/>
        <end position="558"/>
    </location>
</feature>
<dbReference type="STRING" id="2512241.A0A553I208"/>
<feature type="compositionally biased region" description="Acidic residues" evidence="1">
    <location>
        <begin position="598"/>
        <end position="607"/>
    </location>
</feature>
<feature type="compositionally biased region" description="Basic and acidic residues" evidence="1">
    <location>
        <begin position="407"/>
        <end position="421"/>
    </location>
</feature>
<feature type="compositionally biased region" description="Acidic residues" evidence="1">
    <location>
        <begin position="371"/>
        <end position="383"/>
    </location>
</feature>
<reference evidence="3" key="1">
    <citation type="submission" date="2019-06" db="EMBL/GenBank/DDBJ databases">
        <title>Draft genome sequence of the griseofulvin-producing fungus Xylaria cubensis strain G536.</title>
        <authorList>
            <person name="Mead M.E."/>
            <person name="Raja H.A."/>
            <person name="Steenwyk J.L."/>
            <person name="Knowles S.L."/>
            <person name="Oberlies N.H."/>
            <person name="Rokas A."/>
        </authorList>
    </citation>
    <scope>NUCLEOTIDE SEQUENCE [LARGE SCALE GENOMIC DNA]</scope>
    <source>
        <strain evidence="3">G536</strain>
    </source>
</reference>
<proteinExistence type="predicted"/>
<dbReference type="EMBL" id="VFLP01000024">
    <property type="protein sequence ID" value="TRX94240.1"/>
    <property type="molecule type" value="Genomic_DNA"/>
</dbReference>